<evidence type="ECO:0000256" key="1">
    <source>
        <dbReference type="SAM" id="Phobius"/>
    </source>
</evidence>
<keyword evidence="1" id="KW-0812">Transmembrane</keyword>
<evidence type="ECO:0008006" key="4">
    <source>
        <dbReference type="Google" id="ProtNLM"/>
    </source>
</evidence>
<reference evidence="2 3" key="1">
    <citation type="journal article" date="2016" name="Int. J. Syst. Evol. Microbiol.">
        <title>Oceanobacillus halophilus sp. nov., a novel moderately halophilic bacterium from a hypersaline lake.</title>
        <authorList>
            <person name="Amoozegar M.A."/>
            <person name="Bagheri M."/>
            <person name="Makhdoumi A."/>
            <person name="Nikou M.M."/>
            <person name="Fazeli S.A.S."/>
            <person name="Schumann P."/>
            <person name="Sproer C."/>
            <person name="Sanchez-Porro C."/>
            <person name="Ventosa A."/>
        </authorList>
    </citation>
    <scope>NUCLEOTIDE SEQUENCE [LARGE SCALE GENOMIC DNA]</scope>
    <source>
        <strain evidence="2 3">DSM 23996</strain>
    </source>
</reference>
<feature type="transmembrane region" description="Helical" evidence="1">
    <location>
        <begin position="74"/>
        <end position="92"/>
    </location>
</feature>
<proteinExistence type="predicted"/>
<gene>
    <name evidence="2" type="ORF">D8M06_05380</name>
</gene>
<evidence type="ECO:0000313" key="2">
    <source>
        <dbReference type="EMBL" id="RKQ35698.1"/>
    </source>
</evidence>
<dbReference type="AlphaFoldDB" id="A0A495A7G3"/>
<keyword evidence="1" id="KW-1133">Transmembrane helix</keyword>
<evidence type="ECO:0000313" key="3">
    <source>
        <dbReference type="Proteomes" id="UP000269301"/>
    </source>
</evidence>
<feature type="transmembrane region" description="Helical" evidence="1">
    <location>
        <begin position="7"/>
        <end position="25"/>
    </location>
</feature>
<dbReference type="EMBL" id="RBZP01000002">
    <property type="protein sequence ID" value="RKQ35698.1"/>
    <property type="molecule type" value="Genomic_DNA"/>
</dbReference>
<dbReference type="OrthoDB" id="2428268at2"/>
<dbReference type="RefSeq" id="WP_121203341.1">
    <property type="nucleotide sequence ID" value="NZ_RBZP01000002.1"/>
</dbReference>
<accession>A0A495A7G3</accession>
<name>A0A495A7G3_9BACI</name>
<feature type="transmembrane region" description="Helical" evidence="1">
    <location>
        <begin position="37"/>
        <end position="54"/>
    </location>
</feature>
<keyword evidence="1" id="KW-0472">Membrane</keyword>
<comment type="caution">
    <text evidence="2">The sequence shown here is derived from an EMBL/GenBank/DDBJ whole genome shotgun (WGS) entry which is preliminary data.</text>
</comment>
<organism evidence="2 3">
    <name type="scientific">Oceanobacillus halophilus</name>
    <dbReference type="NCBI Taxonomy" id="930130"/>
    <lineage>
        <taxon>Bacteria</taxon>
        <taxon>Bacillati</taxon>
        <taxon>Bacillota</taxon>
        <taxon>Bacilli</taxon>
        <taxon>Bacillales</taxon>
        <taxon>Bacillaceae</taxon>
        <taxon>Oceanobacillus</taxon>
    </lineage>
</organism>
<protein>
    <recommendedName>
        <fullName evidence="4">DUF4181 domain-containing protein</fullName>
    </recommendedName>
</protein>
<sequence length="95" mass="10788">MRVLLELLRIIIIFGILSALGWAAIEYIYRIYEATETYSWLGAVAIFLLLFVLYRNKLQFSGWYKGKAKLPKTITVILLVSSVVLLILPLVLGSL</sequence>
<keyword evidence="3" id="KW-1185">Reference proteome</keyword>
<dbReference type="Proteomes" id="UP000269301">
    <property type="component" value="Unassembled WGS sequence"/>
</dbReference>